<sequence>MVRHETQLDRHERTRRPQESPRLGFIQPALSHRWLPQHHTLQRFLPR</sequence>
<accession>A0A3P6E1Z2</accession>
<evidence type="ECO:0000256" key="1">
    <source>
        <dbReference type="SAM" id="MobiDB-lite"/>
    </source>
</evidence>
<evidence type="ECO:0000313" key="2">
    <source>
        <dbReference type="EMBL" id="VDD32136.1"/>
    </source>
</evidence>
<proteinExistence type="predicted"/>
<organism evidence="2">
    <name type="scientific">Brassica oleracea</name>
    <name type="common">Wild cabbage</name>
    <dbReference type="NCBI Taxonomy" id="3712"/>
    <lineage>
        <taxon>Eukaryota</taxon>
        <taxon>Viridiplantae</taxon>
        <taxon>Streptophyta</taxon>
        <taxon>Embryophyta</taxon>
        <taxon>Tracheophyta</taxon>
        <taxon>Spermatophyta</taxon>
        <taxon>Magnoliopsida</taxon>
        <taxon>eudicotyledons</taxon>
        <taxon>Gunneridae</taxon>
        <taxon>Pentapetalae</taxon>
        <taxon>rosids</taxon>
        <taxon>malvids</taxon>
        <taxon>Brassicales</taxon>
        <taxon>Brassicaceae</taxon>
        <taxon>Brassiceae</taxon>
        <taxon>Brassica</taxon>
    </lineage>
</organism>
<reference evidence="2" key="1">
    <citation type="submission" date="2018-11" db="EMBL/GenBank/DDBJ databases">
        <authorList>
            <consortium name="Genoscope - CEA"/>
            <person name="William W."/>
        </authorList>
    </citation>
    <scope>NUCLEOTIDE SEQUENCE</scope>
</reference>
<feature type="compositionally biased region" description="Basic and acidic residues" evidence="1">
    <location>
        <begin position="1"/>
        <end position="19"/>
    </location>
</feature>
<protein>
    <submittedName>
        <fullName evidence="2">Uncharacterized protein</fullName>
    </submittedName>
</protein>
<dbReference type="EMBL" id="LR031875">
    <property type="protein sequence ID" value="VDD32136.1"/>
    <property type="molecule type" value="Genomic_DNA"/>
</dbReference>
<feature type="region of interest" description="Disordered" evidence="1">
    <location>
        <begin position="1"/>
        <end position="24"/>
    </location>
</feature>
<gene>
    <name evidence="2" type="ORF">BOLC9T57459H</name>
</gene>
<dbReference type="AlphaFoldDB" id="A0A3P6E1Z2"/>
<name>A0A3P6E1Z2_BRAOL</name>